<dbReference type="InterPro" id="IPR005135">
    <property type="entry name" value="Endo/exonuclease/phosphatase"/>
</dbReference>
<feature type="compositionally biased region" description="Basic and acidic residues" evidence="1">
    <location>
        <begin position="609"/>
        <end position="618"/>
    </location>
</feature>
<feature type="region of interest" description="Disordered" evidence="1">
    <location>
        <begin position="558"/>
        <end position="618"/>
    </location>
</feature>
<evidence type="ECO:0000313" key="4">
    <source>
        <dbReference type="Proteomes" id="UP001141327"/>
    </source>
</evidence>
<dbReference type="Gene3D" id="3.60.10.10">
    <property type="entry name" value="Endonuclease/exonuclease/phosphatase"/>
    <property type="match status" value="1"/>
</dbReference>
<sequence>MTNTPLHPQKLQTIHATVQTIHPDIVCLQETHLTPTDIHRALSIFPPTEFSLVHSFASDGKHHIGVTTAIRLSIPALTHTEIVPGRILASRLHPPGLPPFTLINAHLPDKEAERSQTLATLSGTHLDAPCILGGDTNVNWPKAGVALEELLDSFHSLNMLALPPPVPTWSKGNNLGFLDYFAWPGGGLGSLVPHLDVLACPSSDHFPVILNALPATPAPEKRPRNNTPHFTTRMKDDPSFKKILDSLTEDLCLTSDPFTNLQRLQSTFVKAAKQYRRGATTPPTPPTAKDLSTIQALHVALTLPRKKRKSFLARHAPDISETDDKNEIIVRLYEASSAAGMKWIFQNPPHALALPRNPPLTAITVDGETIAEPDRVANQIAGHFSRLFTAPPQQESNSQDQTQLLENYHPPLTPALPDITDDQAKEALSAARPLSSPGPDGFPVWLYQLTPLVSIPTIADLARAMTCPLTPPPKDFFAAKLVPIPKKILSTTLDNLRPISIPNACTRLISKVLVLVLDPLLQTLEGQHAFIQGRSIMSPILKLCNAFYSHLRPLQTPLHAATHPKPSSNGYSPPPQSTSPSMTLTRFPLKPRQVSLKGTRYPRPLRSRLCSDPRGLRG</sequence>
<dbReference type="PANTHER" id="PTHR19446">
    <property type="entry name" value="REVERSE TRANSCRIPTASES"/>
    <property type="match status" value="1"/>
</dbReference>
<gene>
    <name evidence="3" type="ORF">PAPYR_7361</name>
</gene>
<evidence type="ECO:0000313" key="3">
    <source>
        <dbReference type="EMBL" id="KAJ4457195.1"/>
    </source>
</evidence>
<dbReference type="Pfam" id="PF03372">
    <property type="entry name" value="Exo_endo_phos"/>
    <property type="match status" value="1"/>
</dbReference>
<proteinExistence type="predicted"/>
<feature type="domain" description="Endonuclease/exonuclease/phosphatase" evidence="2">
    <location>
        <begin position="9"/>
        <end position="205"/>
    </location>
</feature>
<organism evidence="3 4">
    <name type="scientific">Paratrimastix pyriformis</name>
    <dbReference type="NCBI Taxonomy" id="342808"/>
    <lineage>
        <taxon>Eukaryota</taxon>
        <taxon>Metamonada</taxon>
        <taxon>Preaxostyla</taxon>
        <taxon>Paratrimastigidae</taxon>
        <taxon>Paratrimastix</taxon>
    </lineage>
</organism>
<dbReference type="InterPro" id="IPR036691">
    <property type="entry name" value="Endo/exonu/phosph_ase_sf"/>
</dbReference>
<name>A0ABQ8UD32_9EUKA</name>
<dbReference type="Proteomes" id="UP001141327">
    <property type="component" value="Unassembled WGS sequence"/>
</dbReference>
<evidence type="ECO:0000259" key="2">
    <source>
        <dbReference type="Pfam" id="PF03372"/>
    </source>
</evidence>
<keyword evidence="4" id="KW-1185">Reference proteome</keyword>
<reference evidence="3" key="1">
    <citation type="journal article" date="2022" name="bioRxiv">
        <title>Genomics of Preaxostyla Flagellates Illuminates Evolutionary Transitions and the Path Towards Mitochondrial Loss.</title>
        <authorList>
            <person name="Novak L.V.F."/>
            <person name="Treitli S.C."/>
            <person name="Pyrih J."/>
            <person name="Halakuc P."/>
            <person name="Pipaliya S.V."/>
            <person name="Vacek V."/>
            <person name="Brzon O."/>
            <person name="Soukal P."/>
            <person name="Eme L."/>
            <person name="Dacks J.B."/>
            <person name="Karnkowska A."/>
            <person name="Elias M."/>
            <person name="Hampl V."/>
        </authorList>
    </citation>
    <scope>NUCLEOTIDE SEQUENCE</scope>
    <source>
        <strain evidence="3">RCP-MX</strain>
    </source>
</reference>
<comment type="caution">
    <text evidence="3">The sequence shown here is derived from an EMBL/GenBank/DDBJ whole genome shotgun (WGS) entry which is preliminary data.</text>
</comment>
<evidence type="ECO:0000256" key="1">
    <source>
        <dbReference type="SAM" id="MobiDB-lite"/>
    </source>
</evidence>
<accession>A0ABQ8UD32</accession>
<dbReference type="EMBL" id="JAPMOS010000052">
    <property type="protein sequence ID" value="KAJ4457195.1"/>
    <property type="molecule type" value="Genomic_DNA"/>
</dbReference>
<dbReference type="SUPFAM" id="SSF56219">
    <property type="entry name" value="DNase I-like"/>
    <property type="match status" value="1"/>
</dbReference>
<protein>
    <recommendedName>
        <fullName evidence="2">Endonuclease/exonuclease/phosphatase domain-containing protein</fullName>
    </recommendedName>
</protein>